<dbReference type="Proteomes" id="UP000431533">
    <property type="component" value="Unassembled WGS sequence"/>
</dbReference>
<feature type="compositionally biased region" description="Polar residues" evidence="1">
    <location>
        <begin position="293"/>
        <end position="305"/>
    </location>
</feature>
<dbReference type="RefSeq" id="XP_031005588.1">
    <property type="nucleotide sequence ID" value="XM_031149782.1"/>
</dbReference>
<comment type="caution">
    <text evidence="3">The sequence shown here is derived from an EMBL/GenBank/DDBJ whole genome shotgun (WGS) entry which is preliminary data.</text>
</comment>
<evidence type="ECO:0000256" key="1">
    <source>
        <dbReference type="SAM" id="MobiDB-lite"/>
    </source>
</evidence>
<feature type="compositionally biased region" description="Basic and acidic residues" evidence="1">
    <location>
        <begin position="307"/>
        <end position="320"/>
    </location>
</feature>
<dbReference type="PANTHER" id="PTHR21561:SF12">
    <property type="entry name" value="INO80 COMPLEX SUBUNIT B"/>
    <property type="match status" value="1"/>
</dbReference>
<feature type="compositionally biased region" description="Acidic residues" evidence="1">
    <location>
        <begin position="235"/>
        <end position="280"/>
    </location>
</feature>
<feature type="domain" description="INO80 complex subunit B-like conserved region" evidence="2">
    <location>
        <begin position="357"/>
        <end position="538"/>
    </location>
</feature>
<keyword evidence="4" id="KW-1185">Reference proteome</keyword>
<dbReference type="Pfam" id="PF04795">
    <property type="entry name" value="PAPA-1"/>
    <property type="match status" value="1"/>
</dbReference>
<feature type="compositionally biased region" description="Basic and acidic residues" evidence="1">
    <location>
        <begin position="451"/>
        <end position="461"/>
    </location>
</feature>
<feature type="compositionally biased region" description="Polar residues" evidence="1">
    <location>
        <begin position="175"/>
        <end position="185"/>
    </location>
</feature>
<dbReference type="GeneID" id="41985025"/>
<feature type="compositionally biased region" description="Basic and acidic residues" evidence="1">
    <location>
        <begin position="431"/>
        <end position="440"/>
    </location>
</feature>
<feature type="compositionally biased region" description="Acidic residues" evidence="1">
    <location>
        <begin position="321"/>
        <end position="375"/>
    </location>
</feature>
<reference evidence="3 4" key="1">
    <citation type="submission" date="2018-05" db="EMBL/GenBank/DDBJ databases">
        <title>Genome sequencing and assembly of the regulated plant pathogen Lachnellula willkommii and related sister species for the development of diagnostic species identification markers.</title>
        <authorList>
            <person name="Giroux E."/>
            <person name="Bilodeau G."/>
        </authorList>
    </citation>
    <scope>NUCLEOTIDE SEQUENCE [LARGE SCALE GENOMIC DNA]</scope>
    <source>
        <strain evidence="3 4">CBS 185.66</strain>
    </source>
</reference>
<organism evidence="3 4">
    <name type="scientific">Lachnellula hyalina</name>
    <dbReference type="NCBI Taxonomy" id="1316788"/>
    <lineage>
        <taxon>Eukaryota</taxon>
        <taxon>Fungi</taxon>
        <taxon>Dikarya</taxon>
        <taxon>Ascomycota</taxon>
        <taxon>Pezizomycotina</taxon>
        <taxon>Leotiomycetes</taxon>
        <taxon>Helotiales</taxon>
        <taxon>Lachnaceae</taxon>
        <taxon>Lachnellula</taxon>
    </lineage>
</organism>
<accession>A0A8H8TZX8</accession>
<name>A0A8H8TZX8_9HELO</name>
<dbReference type="EMBL" id="QGMH01000061">
    <property type="protein sequence ID" value="TVY26800.1"/>
    <property type="molecule type" value="Genomic_DNA"/>
</dbReference>
<feature type="region of interest" description="Disordered" evidence="1">
    <location>
        <begin position="229"/>
        <end position="464"/>
    </location>
</feature>
<proteinExistence type="predicted"/>
<feature type="region of interest" description="Disordered" evidence="1">
    <location>
        <begin position="1"/>
        <end position="47"/>
    </location>
</feature>
<dbReference type="SMART" id="SM01406">
    <property type="entry name" value="PAPA-1"/>
    <property type="match status" value="1"/>
</dbReference>
<feature type="region of interest" description="Disordered" evidence="1">
    <location>
        <begin position="492"/>
        <end position="514"/>
    </location>
</feature>
<dbReference type="GO" id="GO:0031011">
    <property type="term" value="C:Ino80 complex"/>
    <property type="evidence" value="ECO:0007669"/>
    <property type="project" value="InterPro"/>
</dbReference>
<evidence type="ECO:0000259" key="2">
    <source>
        <dbReference type="SMART" id="SM01406"/>
    </source>
</evidence>
<feature type="region of interest" description="Disordered" evidence="1">
    <location>
        <begin position="156"/>
        <end position="185"/>
    </location>
</feature>
<evidence type="ECO:0000313" key="4">
    <source>
        <dbReference type="Proteomes" id="UP000431533"/>
    </source>
</evidence>
<dbReference type="AlphaFoldDB" id="A0A8H8TZX8"/>
<dbReference type="InterPro" id="IPR029523">
    <property type="entry name" value="INO80B/Ies2"/>
</dbReference>
<evidence type="ECO:0000313" key="3">
    <source>
        <dbReference type="EMBL" id="TVY26800.1"/>
    </source>
</evidence>
<feature type="compositionally biased region" description="Basic and acidic residues" evidence="1">
    <location>
        <begin position="34"/>
        <end position="46"/>
    </location>
</feature>
<dbReference type="GO" id="GO:0006338">
    <property type="term" value="P:chromatin remodeling"/>
    <property type="evidence" value="ECO:0007669"/>
    <property type="project" value="InterPro"/>
</dbReference>
<dbReference type="PANTHER" id="PTHR21561">
    <property type="entry name" value="INO80 COMPLEX SUBUNIT B"/>
    <property type="match status" value="1"/>
</dbReference>
<dbReference type="InterPro" id="IPR006880">
    <property type="entry name" value="INO80B_C"/>
</dbReference>
<sequence length="565" mass="61728">MSGRADRASKKQRRLSTDSEGTEEGYDWAGLKGEPSKAGKAAERSKNKIRGLVGRRVCGRQRKPGAGSSLDVLPCTRLPHLLLPASRHDRIASQLIEATTRTPTYLRPSPLPILQPQIFLSHVLSIMPARRSQRKSSSATKAKEVIADVIIDRPSRSSRKAAETSSAVVSRAPPGSSTRGLSLTVKTSANKLREATRSSPLNQSVTVNSRESFTGGEIIEGKRSRNVRKSYVLESDSDEDEEMEDVNDQDAEGDSLEDEEDIDAEDDGLGDDDADGDVDMDIAPPPPTIKISKAQSGKQTITAKPSSKPDNKTVEQKEVELGSDDEELSELESDLEEEVEEEGMQTGNEEDAEGEEEEIEVEEEAEEEDELDSDLETPGGGSRASTPDLNKLTKRQRARLEEGGSGHLLALPDGKALDPLSYDILTNHRGPSKEAPDGRRARYASCRNGSPKKELEREAQRGGKGLHTSAVHILNTTNLSQMETINKLLKKQAPKTNARRKDLNGEFTPDDDVQKPRPQFVRWVSNKDGNRIGVPEEWLEAPIGSMFQNTVKGAGMGGKLIEEVS</sequence>
<protein>
    <recommendedName>
        <fullName evidence="2">INO80 complex subunit B-like conserved region domain-containing protein</fullName>
    </recommendedName>
</protein>
<gene>
    <name evidence="3" type="ORF">LHYA1_G004827</name>
</gene>
<dbReference type="OrthoDB" id="2021186at2759"/>